<evidence type="ECO:0000259" key="3">
    <source>
        <dbReference type="PROSITE" id="PS50113"/>
    </source>
</evidence>
<dbReference type="KEGG" id="erz:ER308_11890"/>
<dbReference type="SUPFAM" id="SSF55073">
    <property type="entry name" value="Nucleotide cyclase"/>
    <property type="match status" value="1"/>
</dbReference>
<dbReference type="Proteomes" id="UP000291469">
    <property type="component" value="Chromosome"/>
</dbReference>
<sequence length="847" mass="93403">MTMDPVGANGSSAGDAGGRVRAFSDDGAADGTPPDLGGLSVAVLEHMRVAVIVTDAQLDEPGPRIVYANPMFAEMTGHAPEDVVGHSPRFLQTDGTDPADLARLREGLERARPVRTVVENERADGSRFWVELDITAVCDGRGRVTNFLATQRDVTAREKQQRHLASVAEQRRLAIEAGRLGTWQYLVQDDVFRHDRVCAQMFDGDPDGPPLTIEDCLQAVHPVDRTALSTALYRVAEQGGSYERTFRVQHHDGSARWVLERARAAPGAHGRIERIDGVVMDVSDRQDAAQRVVETLDSVSDGYISFDREWRFTHVNRSTERAFGLPREELEGRLLWEAFPGLIGTDFEYYYLKAAETGEPQVFEAHFEPWGRWFEERVFPHERGVAVFFVDITERVDREVEQRRLFDAERTAREAAEAAQAELAHAAAHDDLTGLLNRGAFERRVDEFRGLGEGAPVLLFFDLDHFKIVNDSLGHRVGDGLLCEIASRLRAHLSSDALACRFGGDEFIVALTEVSVNRALEIGEQLRTALRAPYEVQGRTVTISASVGVAPSEPGERAATIIRNADAALFAAKRRGRDQSAVYDEALHHDALERLDLEQDLRQACERGEFALHYQPIFRLADGRRSCAEALVRWHHPRRGLLAAGAFIGTAEESGLAGVIGESVLEEACRTLVAHRHRGNGFRRVWINVSPDELTSSEFVDHVSDRLRTHGVRSGELGIELTERTLVRDPETVTAQLDRLHGLGVCIAIDDFGTGYSSMSALQHHPIDVLKVDRAFVGQLDQRNGQAIVGAIIQLAHALGASASAEGVEYASQWTQLRALGCDTAAGYLLGRPQALDTPMPDAYSPE</sequence>
<dbReference type="Pfam" id="PF08447">
    <property type="entry name" value="PAS_3"/>
    <property type="match status" value="1"/>
</dbReference>
<dbReference type="PROSITE" id="PS50887">
    <property type="entry name" value="GGDEF"/>
    <property type="match status" value="1"/>
</dbReference>
<dbReference type="Gene3D" id="3.30.450.20">
    <property type="entry name" value="PAS domain"/>
    <property type="match status" value="3"/>
</dbReference>
<dbReference type="PANTHER" id="PTHR44757">
    <property type="entry name" value="DIGUANYLATE CYCLASE DGCP"/>
    <property type="match status" value="1"/>
</dbReference>
<dbReference type="InterPro" id="IPR001610">
    <property type="entry name" value="PAC"/>
</dbReference>
<dbReference type="InterPro" id="IPR052155">
    <property type="entry name" value="Biofilm_reg_signaling"/>
</dbReference>
<evidence type="ECO:0000259" key="4">
    <source>
        <dbReference type="PROSITE" id="PS50883"/>
    </source>
</evidence>
<evidence type="ECO:0000313" key="7">
    <source>
        <dbReference type="Proteomes" id="UP000291469"/>
    </source>
</evidence>
<evidence type="ECO:0000259" key="2">
    <source>
        <dbReference type="PROSITE" id="PS50112"/>
    </source>
</evidence>
<dbReference type="RefSeq" id="WP_131155194.1">
    <property type="nucleotide sequence ID" value="NZ_CP036402.1"/>
</dbReference>
<dbReference type="SUPFAM" id="SSF55785">
    <property type="entry name" value="PYP-like sensor domain (PAS domain)"/>
    <property type="match status" value="3"/>
</dbReference>
<dbReference type="NCBIfam" id="TIGR00254">
    <property type="entry name" value="GGDEF"/>
    <property type="match status" value="1"/>
</dbReference>
<dbReference type="EMBL" id="CP036402">
    <property type="protein sequence ID" value="QBI20197.1"/>
    <property type="molecule type" value="Genomic_DNA"/>
</dbReference>
<evidence type="ECO:0000259" key="5">
    <source>
        <dbReference type="PROSITE" id="PS50887"/>
    </source>
</evidence>
<dbReference type="SMART" id="SM00091">
    <property type="entry name" value="PAS"/>
    <property type="match status" value="2"/>
</dbReference>
<feature type="domain" description="GGDEF" evidence="5">
    <location>
        <begin position="454"/>
        <end position="585"/>
    </location>
</feature>
<dbReference type="InterPro" id="IPR000014">
    <property type="entry name" value="PAS"/>
</dbReference>
<proteinExistence type="predicted"/>
<dbReference type="SMART" id="SM00267">
    <property type="entry name" value="GGDEF"/>
    <property type="match status" value="1"/>
</dbReference>
<feature type="domain" description="PAS" evidence="2">
    <location>
        <begin position="288"/>
        <end position="333"/>
    </location>
</feature>
<dbReference type="PROSITE" id="PS50113">
    <property type="entry name" value="PAC"/>
    <property type="match status" value="2"/>
</dbReference>
<dbReference type="PANTHER" id="PTHR44757:SF2">
    <property type="entry name" value="BIOFILM ARCHITECTURE MAINTENANCE PROTEIN MBAA"/>
    <property type="match status" value="1"/>
</dbReference>
<keyword evidence="7" id="KW-1185">Reference proteome</keyword>
<dbReference type="Gene3D" id="2.10.70.100">
    <property type="match status" value="1"/>
</dbReference>
<dbReference type="InterPro" id="IPR000700">
    <property type="entry name" value="PAS-assoc_C"/>
</dbReference>
<dbReference type="InterPro" id="IPR035919">
    <property type="entry name" value="EAL_sf"/>
</dbReference>
<dbReference type="Gene3D" id="3.20.20.450">
    <property type="entry name" value="EAL domain"/>
    <property type="match status" value="1"/>
</dbReference>
<dbReference type="InterPro" id="IPR029787">
    <property type="entry name" value="Nucleotide_cyclase"/>
</dbReference>
<dbReference type="PROSITE" id="PS50112">
    <property type="entry name" value="PAS"/>
    <property type="match status" value="2"/>
</dbReference>
<gene>
    <name evidence="6" type="ORF">ER308_11890</name>
</gene>
<organism evidence="6 7">
    <name type="scientific">Egibacter rhizosphaerae</name>
    <dbReference type="NCBI Taxonomy" id="1670831"/>
    <lineage>
        <taxon>Bacteria</taxon>
        <taxon>Bacillati</taxon>
        <taxon>Actinomycetota</taxon>
        <taxon>Nitriliruptoria</taxon>
        <taxon>Egibacterales</taxon>
        <taxon>Egibacteraceae</taxon>
        <taxon>Egibacter</taxon>
    </lineage>
</organism>
<feature type="domain" description="EAL" evidence="4">
    <location>
        <begin position="594"/>
        <end position="847"/>
    </location>
</feature>
<feature type="domain" description="PAC" evidence="3">
    <location>
        <begin position="242"/>
        <end position="294"/>
    </location>
</feature>
<evidence type="ECO:0000256" key="1">
    <source>
        <dbReference type="SAM" id="MobiDB-lite"/>
    </source>
</evidence>
<evidence type="ECO:0000313" key="6">
    <source>
        <dbReference type="EMBL" id="QBI20197.1"/>
    </source>
</evidence>
<dbReference type="InterPro" id="IPR043128">
    <property type="entry name" value="Rev_trsase/Diguanyl_cyclase"/>
</dbReference>
<dbReference type="OrthoDB" id="23692at2"/>
<dbReference type="InterPro" id="IPR000160">
    <property type="entry name" value="GGDEF_dom"/>
</dbReference>
<dbReference type="PROSITE" id="PS50883">
    <property type="entry name" value="EAL"/>
    <property type="match status" value="1"/>
</dbReference>
<dbReference type="SUPFAM" id="SSF141868">
    <property type="entry name" value="EAL domain-like"/>
    <property type="match status" value="1"/>
</dbReference>
<name>A0A411YGB2_9ACTN</name>
<dbReference type="SMART" id="SM00086">
    <property type="entry name" value="PAC"/>
    <property type="match status" value="2"/>
</dbReference>
<dbReference type="AlphaFoldDB" id="A0A411YGB2"/>
<dbReference type="InterPro" id="IPR013656">
    <property type="entry name" value="PAS_4"/>
</dbReference>
<dbReference type="Gene3D" id="3.30.70.270">
    <property type="match status" value="1"/>
</dbReference>
<dbReference type="InterPro" id="IPR001633">
    <property type="entry name" value="EAL_dom"/>
</dbReference>
<dbReference type="Pfam" id="PF00563">
    <property type="entry name" value="EAL"/>
    <property type="match status" value="1"/>
</dbReference>
<dbReference type="CDD" id="cd00130">
    <property type="entry name" value="PAS"/>
    <property type="match status" value="3"/>
</dbReference>
<dbReference type="InterPro" id="IPR035965">
    <property type="entry name" value="PAS-like_dom_sf"/>
</dbReference>
<protein>
    <submittedName>
        <fullName evidence="6">EAL domain-containing protein</fullName>
    </submittedName>
</protein>
<dbReference type="Pfam" id="PF08448">
    <property type="entry name" value="PAS_4"/>
    <property type="match status" value="1"/>
</dbReference>
<accession>A0A411YGB2</accession>
<dbReference type="Pfam" id="PF13426">
    <property type="entry name" value="PAS_9"/>
    <property type="match status" value="1"/>
</dbReference>
<feature type="domain" description="PAC" evidence="3">
    <location>
        <begin position="112"/>
        <end position="166"/>
    </location>
</feature>
<dbReference type="SMART" id="SM00052">
    <property type="entry name" value="EAL"/>
    <property type="match status" value="1"/>
</dbReference>
<feature type="domain" description="PAS" evidence="2">
    <location>
        <begin position="58"/>
        <end position="121"/>
    </location>
</feature>
<reference evidence="6 7" key="1">
    <citation type="submission" date="2019-01" db="EMBL/GenBank/DDBJ databases">
        <title>Egibacter rhizosphaerae EGI 80759T.</title>
        <authorList>
            <person name="Chen D.-D."/>
            <person name="Tian Y."/>
            <person name="Jiao J.-Y."/>
            <person name="Zhang X.-T."/>
            <person name="Zhang Y.-G."/>
            <person name="Zhang Y."/>
            <person name="Xiao M."/>
            <person name="Shu W.-S."/>
            <person name="Li W.-J."/>
        </authorList>
    </citation>
    <scope>NUCLEOTIDE SEQUENCE [LARGE SCALE GENOMIC DNA]</scope>
    <source>
        <strain evidence="6 7">EGI 80759</strain>
    </source>
</reference>
<dbReference type="InterPro" id="IPR013655">
    <property type="entry name" value="PAS_fold_3"/>
</dbReference>
<dbReference type="Pfam" id="PF00990">
    <property type="entry name" value="GGDEF"/>
    <property type="match status" value="1"/>
</dbReference>
<dbReference type="CDD" id="cd01948">
    <property type="entry name" value="EAL"/>
    <property type="match status" value="1"/>
</dbReference>
<feature type="region of interest" description="Disordered" evidence="1">
    <location>
        <begin position="1"/>
        <end position="33"/>
    </location>
</feature>
<dbReference type="NCBIfam" id="TIGR00229">
    <property type="entry name" value="sensory_box"/>
    <property type="match status" value="3"/>
</dbReference>
<dbReference type="CDD" id="cd01949">
    <property type="entry name" value="GGDEF"/>
    <property type="match status" value="1"/>
</dbReference>